<evidence type="ECO:0000313" key="14">
    <source>
        <dbReference type="RefSeq" id="XP_022093819.1"/>
    </source>
</evidence>
<dbReference type="PRINTS" id="PR00237">
    <property type="entry name" value="GPCRRHODOPSN"/>
</dbReference>
<comment type="similarity">
    <text evidence="10">Belongs to the G-protein coupled receptor 1 family.</text>
</comment>
<feature type="transmembrane region" description="Helical" evidence="11">
    <location>
        <begin position="202"/>
        <end position="229"/>
    </location>
</feature>
<feature type="transmembrane region" description="Helical" evidence="11">
    <location>
        <begin position="112"/>
        <end position="134"/>
    </location>
</feature>
<dbReference type="Gene3D" id="1.20.1070.10">
    <property type="entry name" value="Rhodopsin 7-helix transmembrane proteins"/>
    <property type="match status" value="1"/>
</dbReference>
<evidence type="ECO:0000256" key="1">
    <source>
        <dbReference type="ARBA" id="ARBA00004651"/>
    </source>
</evidence>
<dbReference type="OrthoDB" id="5965119at2759"/>
<evidence type="ECO:0000313" key="13">
    <source>
        <dbReference type="Proteomes" id="UP000694845"/>
    </source>
</evidence>
<dbReference type="GO" id="GO:0004930">
    <property type="term" value="F:G protein-coupled receptor activity"/>
    <property type="evidence" value="ECO:0007669"/>
    <property type="project" value="UniProtKB-KW"/>
</dbReference>
<keyword evidence="4 11" id="KW-1133">Transmembrane helix</keyword>
<keyword evidence="13" id="KW-1185">Reference proteome</keyword>
<dbReference type="RefSeq" id="XP_022093819.1">
    <property type="nucleotide sequence ID" value="XM_022238127.1"/>
</dbReference>
<feature type="transmembrane region" description="Helical" evidence="11">
    <location>
        <begin position="41"/>
        <end position="62"/>
    </location>
</feature>
<dbReference type="PROSITE" id="PS50262">
    <property type="entry name" value="G_PROTEIN_RECEP_F1_2"/>
    <property type="match status" value="1"/>
</dbReference>
<keyword evidence="2" id="KW-1003">Cell membrane</keyword>
<dbReference type="GeneID" id="110981005"/>
<dbReference type="AlphaFoldDB" id="A0A8B7YKM4"/>
<evidence type="ECO:0000256" key="3">
    <source>
        <dbReference type="ARBA" id="ARBA00022692"/>
    </source>
</evidence>
<evidence type="ECO:0000256" key="4">
    <source>
        <dbReference type="ARBA" id="ARBA00022989"/>
    </source>
</evidence>
<evidence type="ECO:0000256" key="8">
    <source>
        <dbReference type="ARBA" id="ARBA00023180"/>
    </source>
</evidence>
<feature type="domain" description="G-protein coupled receptors family 1 profile" evidence="12">
    <location>
        <begin position="23"/>
        <end position="261"/>
    </location>
</feature>
<keyword evidence="8" id="KW-0325">Glycoprotein</keyword>
<feature type="transmembrane region" description="Helical" evidence="11">
    <location>
        <begin position="154"/>
        <end position="171"/>
    </location>
</feature>
<keyword evidence="5 10" id="KW-0297">G-protein coupled receptor</keyword>
<gene>
    <name evidence="14" type="primary">LOC110981005</name>
</gene>
<dbReference type="SUPFAM" id="SSF81321">
    <property type="entry name" value="Family A G protein-coupled receptor-like"/>
    <property type="match status" value="1"/>
</dbReference>
<dbReference type="Pfam" id="PF00001">
    <property type="entry name" value="7tm_1"/>
    <property type="match status" value="1"/>
</dbReference>
<evidence type="ECO:0000256" key="5">
    <source>
        <dbReference type="ARBA" id="ARBA00023040"/>
    </source>
</evidence>
<dbReference type="CDD" id="cd00637">
    <property type="entry name" value="7tm_classA_rhodopsin-like"/>
    <property type="match status" value="1"/>
</dbReference>
<protein>
    <submittedName>
        <fullName evidence="14">Lysophosphatidic acid receptor 2-like</fullName>
    </submittedName>
</protein>
<keyword evidence="9 10" id="KW-0807">Transducer</keyword>
<organism evidence="13 14">
    <name type="scientific">Acanthaster planci</name>
    <name type="common">Crown-of-thorns starfish</name>
    <dbReference type="NCBI Taxonomy" id="133434"/>
    <lineage>
        <taxon>Eukaryota</taxon>
        <taxon>Metazoa</taxon>
        <taxon>Echinodermata</taxon>
        <taxon>Eleutherozoa</taxon>
        <taxon>Asterozoa</taxon>
        <taxon>Asteroidea</taxon>
        <taxon>Valvatacea</taxon>
        <taxon>Valvatida</taxon>
        <taxon>Acanthasteridae</taxon>
        <taxon>Acanthaster</taxon>
    </lineage>
</organism>
<dbReference type="PANTHER" id="PTHR24246">
    <property type="entry name" value="OLFACTORY RECEPTOR AND ADENOSINE RECEPTOR"/>
    <property type="match status" value="1"/>
</dbReference>
<evidence type="ECO:0000259" key="12">
    <source>
        <dbReference type="PROSITE" id="PS50262"/>
    </source>
</evidence>
<feature type="transmembrane region" description="Helical" evidence="11">
    <location>
        <begin position="74"/>
        <end position="91"/>
    </location>
</feature>
<evidence type="ECO:0000256" key="11">
    <source>
        <dbReference type="SAM" id="Phobius"/>
    </source>
</evidence>
<feature type="transmembrane region" description="Helical" evidence="11">
    <location>
        <begin position="6"/>
        <end position="29"/>
    </location>
</feature>
<dbReference type="PANTHER" id="PTHR24246:SF27">
    <property type="entry name" value="ADENOSINE RECEPTOR, ISOFORM A"/>
    <property type="match status" value="1"/>
</dbReference>
<proteinExistence type="inferred from homology"/>
<dbReference type="Proteomes" id="UP000694845">
    <property type="component" value="Unplaced"/>
</dbReference>
<dbReference type="InterPro" id="IPR000276">
    <property type="entry name" value="GPCR_Rhodpsn"/>
</dbReference>
<evidence type="ECO:0000256" key="10">
    <source>
        <dbReference type="RuleBase" id="RU000688"/>
    </source>
</evidence>
<dbReference type="GO" id="GO:0005886">
    <property type="term" value="C:plasma membrane"/>
    <property type="evidence" value="ECO:0007669"/>
    <property type="project" value="UniProtKB-SubCell"/>
</dbReference>
<dbReference type="OMA" id="LVCWIPA"/>
<dbReference type="InterPro" id="IPR017452">
    <property type="entry name" value="GPCR_Rhodpsn_7TM"/>
</dbReference>
<keyword evidence="6 11" id="KW-0472">Membrane</keyword>
<evidence type="ECO:0000256" key="2">
    <source>
        <dbReference type="ARBA" id="ARBA00022475"/>
    </source>
</evidence>
<feature type="transmembrane region" description="Helical" evidence="11">
    <location>
        <begin position="241"/>
        <end position="263"/>
    </location>
</feature>
<keyword evidence="7 10" id="KW-0675">Receptor</keyword>
<evidence type="ECO:0000256" key="9">
    <source>
        <dbReference type="ARBA" id="ARBA00023224"/>
    </source>
</evidence>
<comment type="subcellular location">
    <subcellularLocation>
        <location evidence="1">Cell membrane</location>
        <topology evidence="1">Multi-pass membrane protein</topology>
    </subcellularLocation>
</comment>
<accession>A0A8B7YKM4</accession>
<reference evidence="14" key="1">
    <citation type="submission" date="2025-08" db="UniProtKB">
        <authorList>
            <consortium name="RefSeq"/>
        </authorList>
    </citation>
    <scope>IDENTIFICATION</scope>
</reference>
<evidence type="ECO:0000256" key="6">
    <source>
        <dbReference type="ARBA" id="ARBA00023136"/>
    </source>
</evidence>
<name>A0A8B7YKM4_ACAPL</name>
<dbReference type="PROSITE" id="PS00237">
    <property type="entry name" value="G_PROTEIN_RECEP_F1_1"/>
    <property type="match status" value="1"/>
</dbReference>
<sequence length="303" mass="34380">MTVDYLRVIFTLVFTFSVLAVAANLLVILVFAGTRHLRIKYYAFVFNLALADLGFASVASVYPWYNKNSTVEDLLQICSIVNALTVLAVAINRYLALSLMPPSRYDALVKSVRLFIVCVLMWCFAIGVTVPQMLGSTINSFDVFHAVVRSIGEIIVWSITTVVYVLVFFKIKRYAPPLAESPAIDTDVEQNDTRYRQTRRMLVTFSIICAVSLVCWIPADVNILIVFYNQDILQVNWGFRVYYAVALLVYSLNALADPVIYWWRLPGFREAAYGLVCRCFRKDRSNDLNVRSGNEHTITDTAM</sequence>
<evidence type="ECO:0000256" key="7">
    <source>
        <dbReference type="ARBA" id="ARBA00023170"/>
    </source>
</evidence>
<keyword evidence="3 10" id="KW-0812">Transmembrane</keyword>
<dbReference type="KEGG" id="aplc:110981005"/>